<dbReference type="Proteomes" id="UP001349343">
    <property type="component" value="Segment"/>
</dbReference>
<proteinExistence type="predicted"/>
<dbReference type="EMBL" id="OR769222">
    <property type="protein sequence ID" value="WQJ53133.1"/>
    <property type="molecule type" value="Genomic_DNA"/>
</dbReference>
<evidence type="ECO:0008006" key="3">
    <source>
        <dbReference type="Google" id="ProtNLM"/>
    </source>
</evidence>
<organism evidence="1 2">
    <name type="scientific">phage Lak_Megaphage_RVC_JS4_GC31</name>
    <dbReference type="NCBI Taxonomy" id="3109228"/>
    <lineage>
        <taxon>Viruses</taxon>
        <taxon>Duplodnaviria</taxon>
        <taxon>Heunggongvirae</taxon>
        <taxon>Uroviricota</taxon>
        <taxon>Caudoviricetes</taxon>
        <taxon>Caudoviricetes code 15 clade</taxon>
    </lineage>
</organism>
<name>A0ABZ0Z1R3_9CAUD</name>
<dbReference type="Gene3D" id="3.40.960.10">
    <property type="entry name" value="VSR Endonuclease"/>
    <property type="match status" value="1"/>
</dbReference>
<evidence type="ECO:0000313" key="1">
    <source>
        <dbReference type="EMBL" id="WQJ53133.1"/>
    </source>
</evidence>
<protein>
    <recommendedName>
        <fullName evidence="3">DUF559 domain-containing protein</fullName>
    </recommendedName>
</protein>
<sequence>MYLEYTCLECGKKFEVNKDSIERCKNSIGTRCKKHIRDEHKLTIKDYVIKHYYNGIEPTCECGCGKSVTFNPKNCFWSDRHGFNKYFHCSHKKANNREQGWVFDTVSYKSKWENENWVKEHYDKLYGLKNIESAANEFLTNNDITLVNISQKYNIDKRTIKGIWFKLNIVTEEQYNERIKFNQSKVSSKHRKIVFENYEVICEKLYNILKQFPGKFTLYGLIQYFNETNLMQIEQDRYIVLNKLIELYGDDIYELMQYGYHSKEEVDFINVLKFYFGKSKIKVGKKIHYGSDKTRFYVYDCCIDNKILIEYDGGGFWHSSEYTKVRDVEKENIAIQNNYKILRVSDKSSKDPELIIKIKNILNYD</sequence>
<reference evidence="1 2" key="1">
    <citation type="submission" date="2023-11" db="EMBL/GenBank/DDBJ databases">
        <authorList>
            <person name="Cook R."/>
            <person name="Crisci M."/>
            <person name="Pye H."/>
            <person name="Adriaenssens E."/>
            <person name="Santini J."/>
        </authorList>
    </citation>
    <scope>NUCLEOTIDE SEQUENCE [LARGE SCALE GENOMIC DNA]</scope>
    <source>
        <strain evidence="1">Lak_Megaphage_RVC_JS4_GC31</strain>
    </source>
</reference>
<accession>A0ABZ0Z1R3</accession>
<evidence type="ECO:0000313" key="2">
    <source>
        <dbReference type="Proteomes" id="UP001349343"/>
    </source>
</evidence>
<keyword evidence="2" id="KW-1185">Reference proteome</keyword>